<feature type="domain" description="MCM AAA-lid" evidence="2">
    <location>
        <begin position="76"/>
        <end position="129"/>
    </location>
</feature>
<dbReference type="Gene3D" id="3.40.50.300">
    <property type="entry name" value="P-loop containing nucleotide triphosphate hydrolases"/>
    <property type="match status" value="1"/>
</dbReference>
<dbReference type="PANTHER" id="PTHR11630:SF44">
    <property type="entry name" value="DNA REPLICATION LICENSING FACTOR MCM2"/>
    <property type="match status" value="1"/>
</dbReference>
<dbReference type="Proteomes" id="UP000222542">
    <property type="component" value="Unassembled WGS sequence"/>
</dbReference>
<name>A0A2G2ZM65_CAPAN</name>
<proteinExistence type="predicted"/>
<accession>A0A2G2ZM65</accession>
<dbReference type="GO" id="GO:0003678">
    <property type="term" value="F:DNA helicase activity"/>
    <property type="evidence" value="ECO:0007669"/>
    <property type="project" value="UniProtKB-EC"/>
</dbReference>
<dbReference type="InterPro" id="IPR031327">
    <property type="entry name" value="MCM"/>
</dbReference>
<dbReference type="OMA" id="MISMMIR"/>
<keyword evidence="4" id="KW-1185">Reference proteome</keyword>
<dbReference type="Gramene" id="PHT83063">
    <property type="protein sequence ID" value="PHT83063"/>
    <property type="gene ID" value="T459_11506"/>
</dbReference>
<reference evidence="3 4" key="2">
    <citation type="journal article" date="2017" name="Genome Biol.">
        <title>New reference genome sequences of hot pepper reveal the massive evolution of plant disease-resistance genes by retroduplication.</title>
        <authorList>
            <person name="Kim S."/>
            <person name="Park J."/>
            <person name="Yeom S.I."/>
            <person name="Kim Y.M."/>
            <person name="Seo E."/>
            <person name="Kim K.T."/>
            <person name="Kim M.S."/>
            <person name="Lee J.M."/>
            <person name="Cheong K."/>
            <person name="Shin H.S."/>
            <person name="Kim S.B."/>
            <person name="Han K."/>
            <person name="Lee J."/>
            <person name="Park M."/>
            <person name="Lee H.A."/>
            <person name="Lee H.Y."/>
            <person name="Lee Y."/>
            <person name="Oh S."/>
            <person name="Lee J.H."/>
            <person name="Choi E."/>
            <person name="Choi E."/>
            <person name="Lee S.E."/>
            <person name="Jeon J."/>
            <person name="Kim H."/>
            <person name="Choi G."/>
            <person name="Song H."/>
            <person name="Lee J."/>
            <person name="Lee S.C."/>
            <person name="Kwon J.K."/>
            <person name="Lee H.Y."/>
            <person name="Koo N."/>
            <person name="Hong Y."/>
            <person name="Kim R.W."/>
            <person name="Kang W.H."/>
            <person name="Huh J.H."/>
            <person name="Kang B.C."/>
            <person name="Yang T.J."/>
            <person name="Lee Y.H."/>
            <person name="Bennetzen J.L."/>
            <person name="Choi D."/>
        </authorList>
    </citation>
    <scope>NUCLEOTIDE SEQUENCE [LARGE SCALE GENOMIC DNA]</scope>
    <source>
        <strain evidence="4">cv. CM334</strain>
    </source>
</reference>
<dbReference type="EMBL" id="AYRZ02000004">
    <property type="protein sequence ID" value="PHT83063.1"/>
    <property type="molecule type" value="Genomic_DNA"/>
</dbReference>
<evidence type="ECO:0000256" key="1">
    <source>
        <dbReference type="ARBA" id="ARBA00012551"/>
    </source>
</evidence>
<reference evidence="3 4" key="1">
    <citation type="journal article" date="2014" name="Nat. Genet.">
        <title>Genome sequence of the hot pepper provides insights into the evolution of pungency in Capsicum species.</title>
        <authorList>
            <person name="Kim S."/>
            <person name="Park M."/>
            <person name="Yeom S.I."/>
            <person name="Kim Y.M."/>
            <person name="Lee J.M."/>
            <person name="Lee H.A."/>
            <person name="Seo E."/>
            <person name="Choi J."/>
            <person name="Cheong K."/>
            <person name="Kim K.T."/>
            <person name="Jung K."/>
            <person name="Lee G.W."/>
            <person name="Oh S.K."/>
            <person name="Bae C."/>
            <person name="Kim S.B."/>
            <person name="Lee H.Y."/>
            <person name="Kim S.Y."/>
            <person name="Kim M.S."/>
            <person name="Kang B.C."/>
            <person name="Jo Y.D."/>
            <person name="Yang H.B."/>
            <person name="Jeong H.J."/>
            <person name="Kang W.H."/>
            <person name="Kwon J.K."/>
            <person name="Shin C."/>
            <person name="Lim J.Y."/>
            <person name="Park J.H."/>
            <person name="Huh J.H."/>
            <person name="Kim J.S."/>
            <person name="Kim B.D."/>
            <person name="Cohen O."/>
            <person name="Paran I."/>
            <person name="Suh M.C."/>
            <person name="Lee S.B."/>
            <person name="Kim Y.K."/>
            <person name="Shin Y."/>
            <person name="Noh S.J."/>
            <person name="Park J."/>
            <person name="Seo Y.S."/>
            <person name="Kwon S.Y."/>
            <person name="Kim H.A."/>
            <person name="Park J.M."/>
            <person name="Kim H.J."/>
            <person name="Choi S.B."/>
            <person name="Bosland P.W."/>
            <person name="Reeves G."/>
            <person name="Jo S.H."/>
            <person name="Lee B.W."/>
            <person name="Cho H.T."/>
            <person name="Choi H.S."/>
            <person name="Lee M.S."/>
            <person name="Yu Y."/>
            <person name="Do Choi Y."/>
            <person name="Park B.S."/>
            <person name="van Deynze A."/>
            <person name="Ashrafi H."/>
            <person name="Hill T."/>
            <person name="Kim W.T."/>
            <person name="Pai H.S."/>
            <person name="Ahn H.K."/>
            <person name="Yeam I."/>
            <person name="Giovannoni J.J."/>
            <person name="Rose J.K."/>
            <person name="Sorensen I."/>
            <person name="Lee S.J."/>
            <person name="Kim R.W."/>
            <person name="Choi I.Y."/>
            <person name="Choi B.S."/>
            <person name="Lim J.S."/>
            <person name="Lee Y.H."/>
            <person name="Choi D."/>
        </authorList>
    </citation>
    <scope>NUCLEOTIDE SEQUENCE [LARGE SCALE GENOMIC DNA]</scope>
    <source>
        <strain evidence="4">cv. CM334</strain>
    </source>
</reference>
<evidence type="ECO:0000259" key="2">
    <source>
        <dbReference type="Pfam" id="PF17855"/>
    </source>
</evidence>
<dbReference type="GO" id="GO:0005524">
    <property type="term" value="F:ATP binding"/>
    <property type="evidence" value="ECO:0007669"/>
    <property type="project" value="InterPro"/>
</dbReference>
<dbReference type="Pfam" id="PF17855">
    <property type="entry name" value="MCM_lid"/>
    <property type="match status" value="1"/>
</dbReference>
<evidence type="ECO:0000313" key="3">
    <source>
        <dbReference type="EMBL" id="PHT83063.1"/>
    </source>
</evidence>
<dbReference type="STRING" id="4072.A0A2G2ZM65"/>
<sequence>MALPLRTLNIQLDVSPVDVVDPVTDEMLAKFFVDSHLKSQAKGATLDAKSFTDSRDTNRATIWPHNSSRVAKQVCNVFPKLQDADLDKLTEVYAESLHGRGIPIAVRHIKSMISMMIRMSEAHAKMHLS</sequence>
<dbReference type="PANTHER" id="PTHR11630">
    <property type="entry name" value="DNA REPLICATION LICENSING FACTOR MCM FAMILY MEMBER"/>
    <property type="match status" value="1"/>
</dbReference>
<dbReference type="GO" id="GO:0003677">
    <property type="term" value="F:DNA binding"/>
    <property type="evidence" value="ECO:0007669"/>
    <property type="project" value="InterPro"/>
</dbReference>
<gene>
    <name evidence="3" type="ORF">T459_11506</name>
</gene>
<dbReference type="InterPro" id="IPR041562">
    <property type="entry name" value="MCM_lid"/>
</dbReference>
<organism evidence="3 4">
    <name type="scientific">Capsicum annuum</name>
    <name type="common">Capsicum pepper</name>
    <dbReference type="NCBI Taxonomy" id="4072"/>
    <lineage>
        <taxon>Eukaryota</taxon>
        <taxon>Viridiplantae</taxon>
        <taxon>Streptophyta</taxon>
        <taxon>Embryophyta</taxon>
        <taxon>Tracheophyta</taxon>
        <taxon>Spermatophyta</taxon>
        <taxon>Magnoliopsida</taxon>
        <taxon>eudicotyledons</taxon>
        <taxon>Gunneridae</taxon>
        <taxon>Pentapetalae</taxon>
        <taxon>asterids</taxon>
        <taxon>lamiids</taxon>
        <taxon>Solanales</taxon>
        <taxon>Solanaceae</taxon>
        <taxon>Solanoideae</taxon>
        <taxon>Capsiceae</taxon>
        <taxon>Capsicum</taxon>
    </lineage>
</organism>
<dbReference type="AlphaFoldDB" id="A0A2G2ZM65"/>
<dbReference type="InterPro" id="IPR027417">
    <property type="entry name" value="P-loop_NTPase"/>
</dbReference>
<dbReference type="EC" id="3.6.4.12" evidence="1"/>
<evidence type="ECO:0000313" key="4">
    <source>
        <dbReference type="Proteomes" id="UP000222542"/>
    </source>
</evidence>
<comment type="caution">
    <text evidence="3">The sequence shown here is derived from an EMBL/GenBank/DDBJ whole genome shotgun (WGS) entry which is preliminary data.</text>
</comment>
<protein>
    <recommendedName>
        <fullName evidence="1">DNA helicase</fullName>
        <ecNumber evidence="1">3.6.4.12</ecNumber>
    </recommendedName>
</protein>